<dbReference type="Proteomes" id="UP000664096">
    <property type="component" value="Unassembled WGS sequence"/>
</dbReference>
<keyword evidence="1" id="KW-0812">Transmembrane</keyword>
<feature type="transmembrane region" description="Helical" evidence="1">
    <location>
        <begin position="102"/>
        <end position="120"/>
    </location>
</feature>
<dbReference type="EMBL" id="JAEKJZ010000005">
    <property type="protein sequence ID" value="MBN9672714.1"/>
    <property type="molecule type" value="Genomic_DNA"/>
</dbReference>
<feature type="transmembrane region" description="Helical" evidence="1">
    <location>
        <begin position="72"/>
        <end position="90"/>
    </location>
</feature>
<dbReference type="RefSeq" id="WP_207142574.1">
    <property type="nucleotide sequence ID" value="NZ_JAEKJZ010000005.1"/>
</dbReference>
<feature type="transmembrane region" description="Helical" evidence="1">
    <location>
        <begin position="373"/>
        <end position="396"/>
    </location>
</feature>
<keyword evidence="1" id="KW-1133">Transmembrane helix</keyword>
<feature type="transmembrane region" description="Helical" evidence="1">
    <location>
        <begin position="126"/>
        <end position="144"/>
    </location>
</feature>
<feature type="transmembrane region" description="Helical" evidence="1">
    <location>
        <begin position="186"/>
        <end position="208"/>
    </location>
</feature>
<evidence type="ECO:0000313" key="3">
    <source>
        <dbReference type="Proteomes" id="UP000664096"/>
    </source>
</evidence>
<gene>
    <name evidence="2" type="ORF">JF539_20330</name>
</gene>
<feature type="transmembrane region" description="Helical" evidence="1">
    <location>
        <begin position="283"/>
        <end position="301"/>
    </location>
</feature>
<feature type="transmembrane region" description="Helical" evidence="1">
    <location>
        <begin position="26"/>
        <end position="52"/>
    </location>
</feature>
<evidence type="ECO:0000313" key="2">
    <source>
        <dbReference type="EMBL" id="MBN9672714.1"/>
    </source>
</evidence>
<protein>
    <submittedName>
        <fullName evidence="2">NnrS family protein</fullName>
    </submittedName>
</protein>
<feature type="transmembrane region" description="Helical" evidence="1">
    <location>
        <begin position="344"/>
        <end position="367"/>
    </location>
</feature>
<name>A0A939EJB9_9HYPH</name>
<accession>A0A939EJB9</accession>
<reference evidence="2" key="1">
    <citation type="submission" date="2020-12" db="EMBL/GenBank/DDBJ databases">
        <title>Oil enriched cultivation method for isolating marine PHA-producing bacteria.</title>
        <authorList>
            <person name="Zheng W."/>
            <person name="Yu S."/>
            <person name="Huang Y."/>
        </authorList>
    </citation>
    <scope>NUCLEOTIDE SEQUENCE</scope>
    <source>
        <strain evidence="2">SY-2-12</strain>
    </source>
</reference>
<proteinExistence type="predicted"/>
<feature type="transmembrane region" description="Helical" evidence="1">
    <location>
        <begin position="229"/>
        <end position="247"/>
    </location>
</feature>
<comment type="caution">
    <text evidence="2">The sequence shown here is derived from an EMBL/GenBank/DDBJ whole genome shotgun (WGS) entry which is preliminary data.</text>
</comment>
<feature type="transmembrane region" description="Helical" evidence="1">
    <location>
        <begin position="156"/>
        <end position="174"/>
    </location>
</feature>
<dbReference type="Pfam" id="PF05940">
    <property type="entry name" value="NnrS"/>
    <property type="match status" value="1"/>
</dbReference>
<dbReference type="InterPro" id="IPR010266">
    <property type="entry name" value="NnrS"/>
</dbReference>
<sequence length="406" mass="43730">MSAALHSRQTNKSPRIPTVFAAGFRFYFLGAGLFSVFAMLAWFIWLGVHAAGGAFVAVPMRMAPHLWHAHEMMFGYTAAVMAGFFVTAVPNWTGTDEPKAKFIAFSGAVWFLGRLAVWFSAVFDPVVVALIDLAFIPILSTAILGRLAQKSQMRNLVFLFLLAALFTGNLMMHLDWIEWTPGDAEAGVRLAIFASAAMIVIVGGRVVPAFTRNALNRQGHGGALPQSHAIADKAGILFAMLTTLASLPFVPFQILAGLCIATGAVNLLRLAGWKGWTTLKNPILWILHIAYLLTAGGYLIYGLSLLTNMLSETAALHLLAIGGIGGMTLAMMTRASLGHSGRPLTVSGPVVLAYGLLIAAALVRTFALPVLGYFETVLLSGFLWVVAFSLYVGVYFPILTTPRMRK</sequence>
<evidence type="ECO:0000256" key="1">
    <source>
        <dbReference type="SAM" id="Phobius"/>
    </source>
</evidence>
<keyword evidence="1" id="KW-0472">Membrane</keyword>
<organism evidence="2 3">
    <name type="scientific">Roseibium aggregatum</name>
    <dbReference type="NCBI Taxonomy" id="187304"/>
    <lineage>
        <taxon>Bacteria</taxon>
        <taxon>Pseudomonadati</taxon>
        <taxon>Pseudomonadota</taxon>
        <taxon>Alphaproteobacteria</taxon>
        <taxon>Hyphomicrobiales</taxon>
        <taxon>Stappiaceae</taxon>
        <taxon>Roseibium</taxon>
    </lineage>
</organism>
<feature type="transmembrane region" description="Helical" evidence="1">
    <location>
        <begin position="313"/>
        <end position="332"/>
    </location>
</feature>
<dbReference type="AlphaFoldDB" id="A0A939EJB9"/>